<evidence type="ECO:0000313" key="3">
    <source>
        <dbReference type="Proteomes" id="UP000054495"/>
    </source>
</evidence>
<reference evidence="2 3" key="1">
    <citation type="submission" date="2013-05" db="EMBL/GenBank/DDBJ databases">
        <title>Draft genome of the parasitic nematode Anyclostoma ceylanicum.</title>
        <authorList>
            <person name="Mitreva M."/>
        </authorList>
    </citation>
    <scope>NUCLEOTIDE SEQUENCE [LARGE SCALE GENOMIC DNA]</scope>
</reference>
<proteinExistence type="predicted"/>
<dbReference type="Pfam" id="PF00188">
    <property type="entry name" value="CAP"/>
    <property type="match status" value="1"/>
</dbReference>
<dbReference type="SMART" id="SM00198">
    <property type="entry name" value="SCP"/>
    <property type="match status" value="1"/>
</dbReference>
<dbReference type="Proteomes" id="UP000054495">
    <property type="component" value="Unassembled WGS sequence"/>
</dbReference>
<dbReference type="CDD" id="cd05380">
    <property type="entry name" value="CAP_euk"/>
    <property type="match status" value="1"/>
</dbReference>
<feature type="domain" description="SCP" evidence="1">
    <location>
        <begin position="234"/>
        <end position="384"/>
    </location>
</feature>
<name>A0A0D6LW53_9BILA</name>
<gene>
    <name evidence="2" type="ORF">ANCCEY_04637</name>
</gene>
<evidence type="ECO:0000259" key="1">
    <source>
        <dbReference type="SMART" id="SM00198"/>
    </source>
</evidence>
<keyword evidence="3" id="KW-1185">Reference proteome</keyword>
<dbReference type="EMBL" id="KE124870">
    <property type="protein sequence ID" value="EPB76275.1"/>
    <property type="molecule type" value="Genomic_DNA"/>
</dbReference>
<evidence type="ECO:0000313" key="2">
    <source>
        <dbReference type="EMBL" id="EPB76275.1"/>
    </source>
</evidence>
<dbReference type="Gene3D" id="3.40.33.10">
    <property type="entry name" value="CAP"/>
    <property type="match status" value="2"/>
</dbReference>
<dbReference type="SUPFAM" id="SSF55797">
    <property type="entry name" value="PR-1-like"/>
    <property type="match status" value="1"/>
</dbReference>
<accession>A0A0D6LW53</accession>
<dbReference type="AlphaFoldDB" id="A0A0D6LW53"/>
<dbReference type="InterPro" id="IPR035940">
    <property type="entry name" value="CAP_sf"/>
</dbReference>
<protein>
    <submittedName>
        <fullName evidence="2">SCP-like protein</fullName>
    </submittedName>
</protein>
<dbReference type="InterPro" id="IPR014044">
    <property type="entry name" value="CAP_dom"/>
</dbReference>
<organism evidence="2 3">
    <name type="scientific">Ancylostoma ceylanicum</name>
    <dbReference type="NCBI Taxonomy" id="53326"/>
    <lineage>
        <taxon>Eukaryota</taxon>
        <taxon>Metazoa</taxon>
        <taxon>Ecdysozoa</taxon>
        <taxon>Nematoda</taxon>
        <taxon>Chromadorea</taxon>
        <taxon>Rhabditida</taxon>
        <taxon>Rhabditina</taxon>
        <taxon>Rhabditomorpha</taxon>
        <taxon>Strongyloidea</taxon>
        <taxon>Ancylostomatidae</taxon>
        <taxon>Ancylostomatinae</taxon>
        <taxon>Ancylostoma</taxon>
    </lineage>
</organism>
<sequence length="417" mass="46046">MTAAMSVHQHAQLSYWTDLEEDGCRNAQPETARVSFLSSRFWSTMTWLLKSQKTWDCGLEHNAWLNLCDSNVKIDQDYTETTKTALNTKGTPCNVTARTLDILKAFSKESNEEDLSAANPTRTDKIANFAVVSAAVPVTDYKAIQMAAEAAKGFACTYQKCTGDTVTNFVCLYDTKMVANNQIYTTDADVTKICDACAANGNNAKCISHLCQYEYTLADKALPKADCTDDGMTLDMQNTAKYMHNYYRKVIASGWAKDKNGYAPRAKNMNELKYDCANMGADTLGTIDCAKHQYTAKGGNSLNYKEYSWEVTPADALQKAISEWYGELENVDLDEQSTYNQQIKTNANKFANMAVAEATKFACAAKQCKAQGHTVAVCQYNYPPDDDTPLYEVGKPCAGCDKATTTCDQMVGLCVTK</sequence>